<proteinExistence type="predicted"/>
<organism evidence="3 4">
    <name type="scientific">Streptomyces parvulus</name>
    <dbReference type="NCBI Taxonomy" id="146923"/>
    <lineage>
        <taxon>Bacteria</taxon>
        <taxon>Bacillati</taxon>
        <taxon>Actinomycetota</taxon>
        <taxon>Actinomycetes</taxon>
        <taxon>Kitasatosporales</taxon>
        <taxon>Streptomycetaceae</taxon>
        <taxon>Streptomyces</taxon>
    </lineage>
</organism>
<protein>
    <submittedName>
        <fullName evidence="3">SDR family NAD(P)-dependent oxidoreductase</fullName>
    </submittedName>
</protein>
<name>A0A369UXT7_9ACTN</name>
<dbReference type="AlphaFoldDB" id="A0A369UXT7"/>
<sequence length="281" mass="30608">MNGKTVLITGATAGLGRATAAQLAQQGARVTVCGRDPDKTARVAADIRARTGNAHVDHLTADLSALREVRGLASEFSRRHQQLDVLINNVGGIWAARHTTVDGLERTFALNHLAPFLLTSLLLDQLKATPSSRIVNLASQSYSWGRIDFEDLQGERDFSGMRAYRQSKLANLLFTYELARRLQGTGVTANVLNPGGVRTDFYNGKDLPPTIRAEAVFLPLMQSSEAGARACVHLASSPEVANTTGQYFVKRRPKKSKKMSHSRELADRLWRVSADLAGTGQ</sequence>
<dbReference type="GO" id="GO:0016491">
    <property type="term" value="F:oxidoreductase activity"/>
    <property type="evidence" value="ECO:0007669"/>
    <property type="project" value="UniProtKB-KW"/>
</dbReference>
<keyword evidence="1" id="KW-0560">Oxidoreductase</keyword>
<dbReference type="InterPro" id="IPR057326">
    <property type="entry name" value="KR_dom"/>
</dbReference>
<evidence type="ECO:0000313" key="4">
    <source>
        <dbReference type="Proteomes" id="UP000253742"/>
    </source>
</evidence>
<evidence type="ECO:0000313" key="3">
    <source>
        <dbReference type="EMBL" id="RDD85321.1"/>
    </source>
</evidence>
<dbReference type="Proteomes" id="UP000253742">
    <property type="component" value="Unassembled WGS sequence"/>
</dbReference>
<dbReference type="InterPro" id="IPR036291">
    <property type="entry name" value="NAD(P)-bd_dom_sf"/>
</dbReference>
<dbReference type="PRINTS" id="PR00081">
    <property type="entry name" value="GDHRDH"/>
</dbReference>
<feature type="domain" description="Ketoreductase" evidence="2">
    <location>
        <begin position="4"/>
        <end position="198"/>
    </location>
</feature>
<evidence type="ECO:0000259" key="2">
    <source>
        <dbReference type="SMART" id="SM00822"/>
    </source>
</evidence>
<evidence type="ECO:0000256" key="1">
    <source>
        <dbReference type="ARBA" id="ARBA00023002"/>
    </source>
</evidence>
<dbReference type="OrthoDB" id="3237043at2"/>
<dbReference type="EMBL" id="QQBH01000028">
    <property type="protein sequence ID" value="RDD85321.1"/>
    <property type="molecule type" value="Genomic_DNA"/>
</dbReference>
<comment type="caution">
    <text evidence="3">The sequence shown here is derived from an EMBL/GenBank/DDBJ whole genome shotgun (WGS) entry which is preliminary data.</text>
</comment>
<dbReference type="PANTHER" id="PTHR43157">
    <property type="entry name" value="PHOSPHATIDYLINOSITOL-GLYCAN BIOSYNTHESIS CLASS F PROTEIN-RELATED"/>
    <property type="match status" value="1"/>
</dbReference>
<dbReference type="SUPFAM" id="SSF51735">
    <property type="entry name" value="NAD(P)-binding Rossmann-fold domains"/>
    <property type="match status" value="1"/>
</dbReference>
<accession>A0A369UXT7</accession>
<dbReference type="InterPro" id="IPR002347">
    <property type="entry name" value="SDR_fam"/>
</dbReference>
<dbReference type="Gene3D" id="3.40.50.720">
    <property type="entry name" value="NAD(P)-binding Rossmann-like Domain"/>
    <property type="match status" value="1"/>
</dbReference>
<dbReference type="Pfam" id="PF00106">
    <property type="entry name" value="adh_short"/>
    <property type="match status" value="1"/>
</dbReference>
<dbReference type="SMART" id="SM00822">
    <property type="entry name" value="PKS_KR"/>
    <property type="match status" value="1"/>
</dbReference>
<reference evidence="3 4" key="1">
    <citation type="submission" date="2018-07" db="EMBL/GenBank/DDBJ databases">
        <title>Genome guided investigation of antibiotics producing actinomycetales strain isolated from a Macau mangrove ecosystem.</title>
        <authorList>
            <person name="Hu D."/>
        </authorList>
    </citation>
    <scope>NUCLEOTIDE SEQUENCE [LARGE SCALE GENOMIC DNA]</scope>
    <source>
        <strain evidence="3 4">2297</strain>
    </source>
</reference>
<dbReference type="PANTHER" id="PTHR43157:SF31">
    <property type="entry name" value="PHOSPHATIDYLINOSITOL-GLYCAN BIOSYNTHESIS CLASS F PROTEIN"/>
    <property type="match status" value="1"/>
</dbReference>
<gene>
    <name evidence="3" type="ORF">DVZ84_30850</name>
</gene>
<dbReference type="CDD" id="cd05327">
    <property type="entry name" value="retinol-DH_like_SDR_c_like"/>
    <property type="match status" value="1"/>
</dbReference>